<dbReference type="Proteomes" id="UP000266673">
    <property type="component" value="Unassembled WGS sequence"/>
</dbReference>
<gene>
    <name evidence="7" type="ORF">C2G38_1475341</name>
</gene>
<evidence type="ECO:0000256" key="6">
    <source>
        <dbReference type="SAM" id="Phobius"/>
    </source>
</evidence>
<dbReference type="OrthoDB" id="5620at2759"/>
<dbReference type="STRING" id="44941.A0A397VAC9"/>
<feature type="transmembrane region" description="Helical" evidence="6">
    <location>
        <begin position="29"/>
        <end position="48"/>
    </location>
</feature>
<sequence length="102" mass="11105">MTDYPGYIYAAAISLGGIFGYIKAGSLPSLFFGLTFGVLAAYGANRASNNPRDVLIAFLVSLVLLIVMGIRFFKTGKFMPAGLVATLSLIYTIRYGYRYTLQ</sequence>
<reference evidence="7 8" key="1">
    <citation type="submission" date="2018-06" db="EMBL/GenBank/DDBJ databases">
        <title>Comparative genomics reveals the genomic features of Rhizophagus irregularis, R. cerebriforme, R. diaphanum and Gigaspora rosea, and their symbiotic lifestyle signature.</title>
        <authorList>
            <person name="Morin E."/>
            <person name="San Clemente H."/>
            <person name="Chen E.C.H."/>
            <person name="De La Providencia I."/>
            <person name="Hainaut M."/>
            <person name="Kuo A."/>
            <person name="Kohler A."/>
            <person name="Murat C."/>
            <person name="Tang N."/>
            <person name="Roy S."/>
            <person name="Loubradou J."/>
            <person name="Henrissat B."/>
            <person name="Grigoriev I.V."/>
            <person name="Corradi N."/>
            <person name="Roux C."/>
            <person name="Martin F.M."/>
        </authorList>
    </citation>
    <scope>NUCLEOTIDE SEQUENCE [LARGE SCALE GENOMIC DNA]</scope>
    <source>
        <strain evidence="7 8">DAOM 194757</strain>
    </source>
</reference>
<evidence type="ECO:0000313" key="7">
    <source>
        <dbReference type="EMBL" id="RIB16933.1"/>
    </source>
</evidence>
<name>A0A397VAC9_9GLOM</name>
<evidence type="ECO:0000256" key="4">
    <source>
        <dbReference type="ARBA" id="ARBA00022989"/>
    </source>
</evidence>
<evidence type="ECO:0000256" key="1">
    <source>
        <dbReference type="ARBA" id="ARBA00004370"/>
    </source>
</evidence>
<organism evidence="7 8">
    <name type="scientific">Gigaspora rosea</name>
    <dbReference type="NCBI Taxonomy" id="44941"/>
    <lineage>
        <taxon>Eukaryota</taxon>
        <taxon>Fungi</taxon>
        <taxon>Fungi incertae sedis</taxon>
        <taxon>Mucoromycota</taxon>
        <taxon>Glomeromycotina</taxon>
        <taxon>Glomeromycetes</taxon>
        <taxon>Diversisporales</taxon>
        <taxon>Gigasporaceae</taxon>
        <taxon>Gigaspora</taxon>
    </lineage>
</organism>
<feature type="transmembrane region" description="Helical" evidence="6">
    <location>
        <begin position="54"/>
        <end position="73"/>
    </location>
</feature>
<comment type="subcellular location">
    <subcellularLocation>
        <location evidence="1">Membrane</location>
    </subcellularLocation>
</comment>
<keyword evidence="4 6" id="KW-1133">Transmembrane helix</keyword>
<dbReference type="PANTHER" id="PTHR12668">
    <property type="entry name" value="TRANSMEMBRANE PROTEIN 14, 15"/>
    <property type="match status" value="1"/>
</dbReference>
<dbReference type="Pfam" id="PF03647">
    <property type="entry name" value="Tmemb_14"/>
    <property type="match status" value="1"/>
</dbReference>
<feature type="transmembrane region" description="Helical" evidence="6">
    <location>
        <begin position="78"/>
        <end position="97"/>
    </location>
</feature>
<accession>A0A397VAC9</accession>
<dbReference type="EMBL" id="QKWP01000642">
    <property type="protein sequence ID" value="RIB16933.1"/>
    <property type="molecule type" value="Genomic_DNA"/>
</dbReference>
<dbReference type="PANTHER" id="PTHR12668:SF43">
    <property type="entry name" value="TRANSMEMBRANE PROTEIN 14 HOMOLOG"/>
    <property type="match status" value="1"/>
</dbReference>
<keyword evidence="8" id="KW-1185">Reference proteome</keyword>
<evidence type="ECO:0000313" key="8">
    <source>
        <dbReference type="Proteomes" id="UP000266673"/>
    </source>
</evidence>
<dbReference type="GO" id="GO:0070453">
    <property type="term" value="P:regulation of heme biosynthetic process"/>
    <property type="evidence" value="ECO:0007669"/>
    <property type="project" value="TreeGrafter"/>
</dbReference>
<evidence type="ECO:0000256" key="2">
    <source>
        <dbReference type="ARBA" id="ARBA00007590"/>
    </source>
</evidence>
<evidence type="ECO:0000256" key="3">
    <source>
        <dbReference type="ARBA" id="ARBA00022692"/>
    </source>
</evidence>
<keyword evidence="3 6" id="KW-0812">Transmembrane</keyword>
<proteinExistence type="inferred from homology"/>
<dbReference type="InterPro" id="IPR005349">
    <property type="entry name" value="TMEM14"/>
</dbReference>
<dbReference type="InterPro" id="IPR044890">
    <property type="entry name" value="TMEM14_sf"/>
</dbReference>
<keyword evidence="5 6" id="KW-0472">Membrane</keyword>
<dbReference type="GO" id="GO:0031966">
    <property type="term" value="C:mitochondrial membrane"/>
    <property type="evidence" value="ECO:0007669"/>
    <property type="project" value="TreeGrafter"/>
</dbReference>
<comment type="caution">
    <text evidence="7">The sequence shown here is derived from an EMBL/GenBank/DDBJ whole genome shotgun (WGS) entry which is preliminary data.</text>
</comment>
<protein>
    <submittedName>
        <fullName evidence="7">Transmembrane protein 14C-like protein</fullName>
    </submittedName>
</protein>
<comment type="similarity">
    <text evidence="2">Belongs to the TMEM14 family.</text>
</comment>
<dbReference type="Gene3D" id="1.10.10.1740">
    <property type="entry name" value="Transmembrane protein 14-like"/>
    <property type="match status" value="1"/>
</dbReference>
<dbReference type="AlphaFoldDB" id="A0A397VAC9"/>
<evidence type="ECO:0000256" key="5">
    <source>
        <dbReference type="ARBA" id="ARBA00023136"/>
    </source>
</evidence>